<dbReference type="GO" id="GO:0008270">
    <property type="term" value="F:zinc ion binding"/>
    <property type="evidence" value="ECO:0007669"/>
    <property type="project" value="UniProtKB-KW"/>
</dbReference>
<evidence type="ECO:0000256" key="2">
    <source>
        <dbReference type="ARBA" id="ARBA00001947"/>
    </source>
</evidence>
<reference evidence="13" key="1">
    <citation type="submission" date="2015-06" db="UniProtKB">
        <authorList>
            <consortium name="EnsemblPlants"/>
        </authorList>
    </citation>
    <scope>IDENTIFICATION</scope>
</reference>
<keyword evidence="7" id="KW-0479">Metal-binding</keyword>
<evidence type="ECO:0000256" key="8">
    <source>
        <dbReference type="ARBA" id="ARBA00022737"/>
    </source>
</evidence>
<proteinExistence type="inferred from homology"/>
<dbReference type="Pfam" id="PF13456">
    <property type="entry name" value="RVT_3"/>
    <property type="match status" value="1"/>
</dbReference>
<evidence type="ECO:0000313" key="13">
    <source>
        <dbReference type="EnsemblPlants" id="EMT03429"/>
    </source>
</evidence>
<dbReference type="Gene3D" id="3.30.40.10">
    <property type="entry name" value="Zinc/RING finger domain, C3HC4 (zinc finger)"/>
    <property type="match status" value="1"/>
</dbReference>
<dbReference type="PROSITE" id="PS50089">
    <property type="entry name" value="ZF_RING_2"/>
    <property type="match status" value="1"/>
</dbReference>
<dbReference type="GO" id="GO:0003676">
    <property type="term" value="F:nucleic acid binding"/>
    <property type="evidence" value="ECO:0007669"/>
    <property type="project" value="InterPro"/>
</dbReference>
<feature type="region of interest" description="Disordered" evidence="12">
    <location>
        <begin position="99"/>
        <end position="129"/>
    </location>
</feature>
<dbReference type="PROSITE" id="PS00518">
    <property type="entry name" value="ZF_RING_1"/>
    <property type="match status" value="1"/>
</dbReference>
<comment type="catalytic activity">
    <reaction evidence="1">
        <text>[E2 ubiquitin-conjugating enzyme]-S-ubiquitinyl-L-cysteine + [acceptor protein]-L-lysine = [E2 ubiquitin-conjugating enzyme]-L-cysteine + [acceptor protein]-N(6)-ubiquitinyl-L-lysine.</text>
        <dbReference type="EC" id="2.3.2.31"/>
    </reaction>
</comment>
<dbReference type="FunFam" id="3.30.40.10:FF:000230">
    <property type="entry name" value="RBR-type E3 ubiquitin transferase"/>
    <property type="match status" value="1"/>
</dbReference>
<evidence type="ECO:0000256" key="7">
    <source>
        <dbReference type="ARBA" id="ARBA00022723"/>
    </source>
</evidence>
<evidence type="ECO:0000256" key="9">
    <source>
        <dbReference type="ARBA" id="ARBA00022771"/>
    </source>
</evidence>
<protein>
    <recommendedName>
        <fullName evidence="5">RBR-type E3 ubiquitin transferase</fullName>
        <ecNumber evidence="5">2.3.2.31</ecNumber>
    </recommendedName>
</protein>
<name>R7W0T5_AEGTA</name>
<dbReference type="SMART" id="SM00184">
    <property type="entry name" value="RING"/>
    <property type="match status" value="2"/>
</dbReference>
<dbReference type="PROSITE" id="PS51873">
    <property type="entry name" value="TRIAD"/>
    <property type="match status" value="1"/>
</dbReference>
<evidence type="ECO:0000256" key="11">
    <source>
        <dbReference type="ARBA" id="ARBA00022833"/>
    </source>
</evidence>
<dbReference type="InterPro" id="IPR036397">
    <property type="entry name" value="RNaseH_sf"/>
</dbReference>
<evidence type="ECO:0000256" key="12">
    <source>
        <dbReference type="SAM" id="MobiDB-lite"/>
    </source>
</evidence>
<dbReference type="SMART" id="SM00647">
    <property type="entry name" value="IBR"/>
    <property type="match status" value="1"/>
</dbReference>
<sequence length="574" mass="62718">MAGRDDLAALREPTALASSAAVSVSDLDLAYQLQLAEAIQASLRLDALASNPSSSKGKAPTALASSAAVSVSDLDLAYQLQLAEAIQASLRLDALASNPSSSKGKAPVAASSSSSSLSQPAPAPPEPSDASYALAIHAADLARAEEDHRYAEACRAYYARAAASACVAAHDAIFARELAAVPEDQWAHDGDNIERPLDSTKPLFRVMFKGMASKEVVGSRDWDPRVAVLAVALCDSQGKVVLRIQKPVEGFVGGRMMLEAMALTEGLQAALGLGIQSIRILNDYKALHNHLLLEGLRSAYAENVLELFTSNIPKMRGIWRPKQAKLAEMIDQVLSVAKKFKQCEISLVERGKLDYVMKLARDSILSQIAKAVAVNASKEKRETCAICLEDTDVSKIHVVEGCAHHFCFCCMKEHVKVKLLHGTLPACPQDGCTTKLTMEGSKIFLSPRLLDIMVQRIREGQIPATQKIYCPYPKCSALMSLSEMKHPLQESSSKYTIADAATLRKCGYEFCYTCGKEWKDKKATCSCPLWDEDNIIRDGMEDDDDDDDDYDEDEDDDYDYDEDEDDYYSLRPII</sequence>
<dbReference type="GO" id="GO:0004523">
    <property type="term" value="F:RNA-DNA hybrid ribonuclease activity"/>
    <property type="evidence" value="ECO:0007669"/>
    <property type="project" value="InterPro"/>
</dbReference>
<dbReference type="Gene3D" id="1.20.120.1750">
    <property type="match status" value="1"/>
</dbReference>
<evidence type="ECO:0000256" key="10">
    <source>
        <dbReference type="ARBA" id="ARBA00022786"/>
    </source>
</evidence>
<keyword evidence="8" id="KW-0677">Repeat</keyword>
<organism evidence="13">
    <name type="scientific">Aegilops tauschii</name>
    <name type="common">Tausch's goatgrass</name>
    <name type="synonym">Aegilops squarrosa</name>
    <dbReference type="NCBI Taxonomy" id="37682"/>
    <lineage>
        <taxon>Eukaryota</taxon>
        <taxon>Viridiplantae</taxon>
        <taxon>Streptophyta</taxon>
        <taxon>Embryophyta</taxon>
        <taxon>Tracheophyta</taxon>
        <taxon>Spermatophyta</taxon>
        <taxon>Magnoliopsida</taxon>
        <taxon>Liliopsida</taxon>
        <taxon>Poales</taxon>
        <taxon>Poaceae</taxon>
        <taxon>BOP clade</taxon>
        <taxon>Pooideae</taxon>
        <taxon>Triticodae</taxon>
        <taxon>Triticeae</taxon>
        <taxon>Triticinae</taxon>
        <taxon>Aegilops</taxon>
    </lineage>
</organism>
<feature type="region of interest" description="Disordered" evidence="12">
    <location>
        <begin position="536"/>
        <end position="574"/>
    </location>
</feature>
<feature type="compositionally biased region" description="Acidic residues" evidence="12">
    <location>
        <begin position="540"/>
        <end position="567"/>
    </location>
</feature>
<dbReference type="Gene3D" id="3.30.420.10">
    <property type="entry name" value="Ribonuclease H-like superfamily/Ribonuclease H"/>
    <property type="match status" value="1"/>
</dbReference>
<evidence type="ECO:0000256" key="3">
    <source>
        <dbReference type="ARBA" id="ARBA00003976"/>
    </source>
</evidence>
<evidence type="ECO:0000256" key="6">
    <source>
        <dbReference type="ARBA" id="ARBA00022679"/>
    </source>
</evidence>
<dbReference type="InterPro" id="IPR044066">
    <property type="entry name" value="TRIAD_supradom"/>
</dbReference>
<dbReference type="GO" id="GO:0016567">
    <property type="term" value="P:protein ubiquitination"/>
    <property type="evidence" value="ECO:0007669"/>
    <property type="project" value="InterPro"/>
</dbReference>
<dbReference type="InterPro" id="IPR002156">
    <property type="entry name" value="RNaseH_domain"/>
</dbReference>
<dbReference type="SUPFAM" id="SSF57850">
    <property type="entry name" value="RING/U-box"/>
    <property type="match status" value="2"/>
</dbReference>
<keyword evidence="9" id="KW-0863">Zinc-finger</keyword>
<dbReference type="EC" id="2.3.2.31" evidence="5"/>
<evidence type="ECO:0000256" key="1">
    <source>
        <dbReference type="ARBA" id="ARBA00001798"/>
    </source>
</evidence>
<dbReference type="EnsemblPlants" id="EMT03429">
    <property type="protein sequence ID" value="EMT03429"/>
    <property type="gene ID" value="F775_08611"/>
</dbReference>
<dbReference type="InterPro" id="IPR002867">
    <property type="entry name" value="IBR_dom"/>
</dbReference>
<dbReference type="InterPro" id="IPR017907">
    <property type="entry name" value="Znf_RING_CS"/>
</dbReference>
<keyword evidence="10" id="KW-0833">Ubl conjugation pathway</keyword>
<dbReference type="InterPro" id="IPR001841">
    <property type="entry name" value="Znf_RING"/>
</dbReference>
<keyword evidence="11" id="KW-0862">Zinc</keyword>
<comment type="function">
    <text evidence="3">Might act as an E3 ubiquitin-protein ligase, or as part of E3 complex, which accepts ubiquitin from specific E2 ubiquitin-conjugating enzymes and then transfers it to substrates.</text>
</comment>
<comment type="similarity">
    <text evidence="4">Belongs to the RBR family. Ariadne subfamily.</text>
</comment>
<feature type="compositionally biased region" description="Low complexity" evidence="12">
    <location>
        <begin position="99"/>
        <end position="120"/>
    </location>
</feature>
<dbReference type="InterPro" id="IPR013083">
    <property type="entry name" value="Znf_RING/FYVE/PHD"/>
</dbReference>
<dbReference type="InterPro" id="IPR031127">
    <property type="entry name" value="E3_UB_ligase_RBR"/>
</dbReference>
<dbReference type="GO" id="GO:0061630">
    <property type="term" value="F:ubiquitin protein ligase activity"/>
    <property type="evidence" value="ECO:0007669"/>
    <property type="project" value="UniProtKB-EC"/>
</dbReference>
<dbReference type="PANTHER" id="PTHR11685">
    <property type="entry name" value="RBR FAMILY RING FINGER AND IBR DOMAIN-CONTAINING"/>
    <property type="match status" value="1"/>
</dbReference>
<evidence type="ECO:0000256" key="5">
    <source>
        <dbReference type="ARBA" id="ARBA00012251"/>
    </source>
</evidence>
<accession>R7W0T5</accession>
<evidence type="ECO:0000256" key="4">
    <source>
        <dbReference type="ARBA" id="ARBA00005884"/>
    </source>
</evidence>
<dbReference type="Pfam" id="PF01485">
    <property type="entry name" value="IBR"/>
    <property type="match status" value="1"/>
</dbReference>
<dbReference type="AlphaFoldDB" id="R7W0T5"/>
<comment type="cofactor">
    <cofactor evidence="2">
        <name>Zn(2+)</name>
        <dbReference type="ChEBI" id="CHEBI:29105"/>
    </cofactor>
</comment>
<keyword evidence="6" id="KW-0808">Transferase</keyword>